<dbReference type="SUPFAM" id="SSF50978">
    <property type="entry name" value="WD40 repeat-like"/>
    <property type="match status" value="2"/>
</dbReference>
<dbReference type="PRINTS" id="PR00320">
    <property type="entry name" value="GPROTEINBRPT"/>
</dbReference>
<feature type="repeat" description="WD" evidence="3">
    <location>
        <begin position="1032"/>
        <end position="1066"/>
    </location>
</feature>
<dbReference type="PROSITE" id="PS50294">
    <property type="entry name" value="WD_REPEATS_REGION"/>
    <property type="match status" value="11"/>
</dbReference>
<feature type="repeat" description="WD" evidence="3">
    <location>
        <begin position="644"/>
        <end position="685"/>
    </location>
</feature>
<keyword evidence="2" id="KW-0677">Repeat</keyword>
<dbReference type="Proteomes" id="UP000615026">
    <property type="component" value="Unassembled WGS sequence"/>
</dbReference>
<dbReference type="Gene3D" id="3.40.50.300">
    <property type="entry name" value="P-loop containing nucleotide triphosphate hydrolases"/>
    <property type="match status" value="1"/>
</dbReference>
<evidence type="ECO:0000313" key="6">
    <source>
        <dbReference type="Proteomes" id="UP000615026"/>
    </source>
</evidence>
<proteinExistence type="predicted"/>
<feature type="domain" description="NB-ARC" evidence="4">
    <location>
        <begin position="118"/>
        <end position="214"/>
    </location>
</feature>
<sequence>MQKKERSTRSLRLSPQKVDYARNAMRRAGFPSQKALAIDVGLTRATVSKFLTGKRVDFMNFVELCEQLALEWRDVAYLEEDEAVEVNVKATGSLQRIDWGDAPEAIAPSSRHSESKQLKDYIQADGCRLVAVTGFLKIGKTQLVAKVSRELADEFDFIMWRSLSPTSTPLDVLTDLLSFLKDDDTIKIEDFNSGVDQLIAFLKEHRCLLILKDLEAVMQSGEGFGAFQPEYEGYEDLLSKIGRKTHCSCLALITREPPKYISIYKDEDSPVRLLQLGGLSLEDARKILGRKRLSGTQASKDKLIRQYGCHPMLIRIAAGYVRELFHDDTDSFLEQGNSFVFNGIRKLLEEAFDRLSSSERTVVYWIAVSQEPVSESALRELVHFSSGKLREILISLCRRALVEIKSQKYSLPHYIREYTLNIIIEGMVGELESDGKDLNFFNTYPLIQSSAKECIKKQQNKNLLIPVFKRLTKRDRNLEHRIKLTLDRLRETFQHRDGYGAANCISLIKQALSEHSDATKPILKDYNFSGLTIKADLRGLLFRNVNFSCTDLSQSVFYEPFGGILALALSADGQYLAAGDASHQVHIWRLHEQHRLEFERTLTGHTHWVRAVAFSPDGTWIASGSEDHSVRIWNRKTGENQALLRGYGSRIRALAFSPDGEYLVSGSDDGTVVVWQVKSAKRLVTKTFEGNAEEMRFRNVVFDRSGELLVVANEAGQVYIWQFQNDPKLTQPRTLKCQREGLRALALHPEGVILATGHDDEFLRLWSVQSKSRTHKLPGHKDWIRCLTFHQSGHCCASSSEDGMIRIWDIRSQKMIELPAEHTSRVWSVDFGEDKDILVSGSDDQQIKLWCLKTHECLATLKGYTSKLRTVTFSPLGDRLASGGDDGIIRIWHSEQGACINQLVGHKGRIWAVAFGQDQRTLVSASDDRTVKYWNLDTGQCIRTFEHHTSWVRSLTLSPDGEWVASGGDDKVVRLANLKTFETREFATGHQDWILKVVYSPDGRYIISSSDIRDNSSVRIWDCQTGDCVKSFEAHSDDVRALDISPDGQWIASGSHDKTIRLLSLEGQEYGQFSPLLGHDDWIRCVTFNPKGSMLASGGYDQRIILWETKSWRPIRTLKGHNGAVISIAFSPNGKTLATCSEDATIRLWNVATGKTIKKLGLDGPYAGLNLTGVRGLSPAQKNRLITLGAIEE</sequence>
<feature type="repeat" description="WD" evidence="3">
    <location>
        <begin position="1118"/>
        <end position="1159"/>
    </location>
</feature>
<feature type="repeat" description="WD" evidence="3">
    <location>
        <begin position="903"/>
        <end position="944"/>
    </location>
</feature>
<feature type="repeat" description="WD" evidence="3">
    <location>
        <begin position="777"/>
        <end position="818"/>
    </location>
</feature>
<dbReference type="InterPro" id="IPR020472">
    <property type="entry name" value="WD40_PAC1"/>
</dbReference>
<evidence type="ECO:0000313" key="5">
    <source>
        <dbReference type="EMBL" id="MBE9067998.1"/>
    </source>
</evidence>
<accession>A0A928ZV47</accession>
<dbReference type="GO" id="GO:0043531">
    <property type="term" value="F:ADP binding"/>
    <property type="evidence" value="ECO:0007669"/>
    <property type="project" value="InterPro"/>
</dbReference>
<dbReference type="SUPFAM" id="SSF50998">
    <property type="entry name" value="Quinoprotein alcohol dehydrogenase-like"/>
    <property type="match status" value="1"/>
</dbReference>
<dbReference type="InterPro" id="IPR036322">
    <property type="entry name" value="WD40_repeat_dom_sf"/>
</dbReference>
<feature type="repeat" description="WD" evidence="3">
    <location>
        <begin position="602"/>
        <end position="643"/>
    </location>
</feature>
<dbReference type="InterPro" id="IPR050505">
    <property type="entry name" value="WDR55/POC1"/>
</dbReference>
<dbReference type="Gene3D" id="2.130.10.10">
    <property type="entry name" value="YVTN repeat-like/Quinoprotein amine dehydrogenase"/>
    <property type="match status" value="5"/>
</dbReference>
<dbReference type="Pfam" id="PF00400">
    <property type="entry name" value="WD40"/>
    <property type="match status" value="13"/>
</dbReference>
<gene>
    <name evidence="5" type="ORF">IQ260_15210</name>
</gene>
<dbReference type="RefSeq" id="WP_193993951.1">
    <property type="nucleotide sequence ID" value="NZ_JADEXP010000134.1"/>
</dbReference>
<dbReference type="InterPro" id="IPR001680">
    <property type="entry name" value="WD40_rpt"/>
</dbReference>
<evidence type="ECO:0000256" key="2">
    <source>
        <dbReference type="ARBA" id="ARBA00022737"/>
    </source>
</evidence>
<dbReference type="PROSITE" id="PS50082">
    <property type="entry name" value="WD_REPEATS_2"/>
    <property type="match status" value="11"/>
</dbReference>
<dbReference type="PANTHER" id="PTHR44019">
    <property type="entry name" value="WD REPEAT-CONTAINING PROTEIN 55"/>
    <property type="match status" value="1"/>
</dbReference>
<dbReference type="InterPro" id="IPR015943">
    <property type="entry name" value="WD40/YVTN_repeat-like_dom_sf"/>
</dbReference>
<feature type="repeat" description="WD" evidence="3">
    <location>
        <begin position="1076"/>
        <end position="1117"/>
    </location>
</feature>
<dbReference type="PROSITE" id="PS00678">
    <property type="entry name" value="WD_REPEATS_1"/>
    <property type="match status" value="3"/>
</dbReference>
<dbReference type="SMART" id="SM00320">
    <property type="entry name" value="WD40"/>
    <property type="match status" value="14"/>
</dbReference>
<evidence type="ECO:0000256" key="3">
    <source>
        <dbReference type="PROSITE-ProRule" id="PRU00221"/>
    </source>
</evidence>
<dbReference type="InterPro" id="IPR002182">
    <property type="entry name" value="NB-ARC"/>
</dbReference>
<keyword evidence="1 3" id="KW-0853">WD repeat</keyword>
<protein>
    <recommendedName>
        <fullName evidence="4">NB-ARC domain-containing protein</fullName>
    </recommendedName>
</protein>
<dbReference type="InterPro" id="IPR011047">
    <property type="entry name" value="Quinoprotein_ADH-like_sf"/>
</dbReference>
<dbReference type="PANTHER" id="PTHR44019:SF8">
    <property type="entry name" value="POC1 CENTRIOLAR PROTEIN HOMOLOG"/>
    <property type="match status" value="1"/>
</dbReference>
<dbReference type="CDD" id="cd00200">
    <property type="entry name" value="WD40"/>
    <property type="match status" value="2"/>
</dbReference>
<evidence type="ECO:0000256" key="1">
    <source>
        <dbReference type="ARBA" id="ARBA00022574"/>
    </source>
</evidence>
<reference evidence="5" key="1">
    <citation type="submission" date="2020-10" db="EMBL/GenBank/DDBJ databases">
        <authorList>
            <person name="Castelo-Branco R."/>
            <person name="Eusebio N."/>
            <person name="Adriana R."/>
            <person name="Vieira A."/>
            <person name="Brugerolle De Fraissinette N."/>
            <person name="Rezende De Castro R."/>
            <person name="Schneider M.P."/>
            <person name="Vasconcelos V."/>
            <person name="Leao P.N."/>
        </authorList>
    </citation>
    <scope>NUCLEOTIDE SEQUENCE</scope>
    <source>
        <strain evidence="5">LEGE 11479</strain>
    </source>
</reference>
<dbReference type="InterPro" id="IPR027417">
    <property type="entry name" value="P-loop_NTPase"/>
</dbReference>
<dbReference type="SUPFAM" id="SSF52540">
    <property type="entry name" value="P-loop containing nucleoside triphosphate hydrolases"/>
    <property type="match status" value="1"/>
</dbReference>
<dbReference type="EMBL" id="JADEXP010000134">
    <property type="protein sequence ID" value="MBE9067998.1"/>
    <property type="molecule type" value="Genomic_DNA"/>
</dbReference>
<evidence type="ECO:0000259" key="4">
    <source>
        <dbReference type="Pfam" id="PF00931"/>
    </source>
</evidence>
<feature type="repeat" description="WD" evidence="3">
    <location>
        <begin position="861"/>
        <end position="902"/>
    </location>
</feature>
<organism evidence="5 6">
    <name type="scientific">Leptolyngbya cf. ectocarpi LEGE 11479</name>
    <dbReference type="NCBI Taxonomy" id="1828722"/>
    <lineage>
        <taxon>Bacteria</taxon>
        <taxon>Bacillati</taxon>
        <taxon>Cyanobacteriota</taxon>
        <taxon>Cyanophyceae</taxon>
        <taxon>Leptolyngbyales</taxon>
        <taxon>Leptolyngbyaceae</taxon>
        <taxon>Leptolyngbya group</taxon>
        <taxon>Leptolyngbya</taxon>
    </lineage>
</organism>
<feature type="repeat" description="WD" evidence="3">
    <location>
        <begin position="819"/>
        <end position="860"/>
    </location>
</feature>
<keyword evidence="6" id="KW-1185">Reference proteome</keyword>
<dbReference type="AlphaFoldDB" id="A0A928ZV47"/>
<name>A0A928ZV47_LEPEC</name>
<comment type="caution">
    <text evidence="5">The sequence shown here is derived from an EMBL/GenBank/DDBJ whole genome shotgun (WGS) entry which is preliminary data.</text>
</comment>
<feature type="repeat" description="WD" evidence="3">
    <location>
        <begin position="945"/>
        <end position="986"/>
    </location>
</feature>
<dbReference type="InterPro" id="IPR019775">
    <property type="entry name" value="WD40_repeat_CS"/>
</dbReference>
<feature type="repeat" description="WD" evidence="3">
    <location>
        <begin position="735"/>
        <end position="776"/>
    </location>
</feature>
<dbReference type="Pfam" id="PF00931">
    <property type="entry name" value="NB-ARC"/>
    <property type="match status" value="1"/>
</dbReference>